<sequence length="169" mass="19496">MFFKHSSDGKITILIVYVDDIILTGDDEAKMINLKNTISQEFEIKDLGALRYFLGMEVAQTSIGISVSQWKYVLDLLEETGMLGCRPTYIPMEQNDKLIDEEESPLIDKGQYQKIVGKLIYLSHTRPNIAFLVSVVSQFMQAPIEEHFSAVHRILRYLKMTPRKGLFFW</sequence>
<dbReference type="InterPro" id="IPR043502">
    <property type="entry name" value="DNA/RNA_pol_sf"/>
</dbReference>
<reference evidence="2 3" key="1">
    <citation type="journal article" date="2018" name="PLoS Genet.">
        <title>Population sequencing reveals clonal diversity and ancestral inbreeding in the grapevine cultivar Chardonnay.</title>
        <authorList>
            <person name="Roach M.J."/>
            <person name="Johnson D.L."/>
            <person name="Bohlmann J."/>
            <person name="van Vuuren H.J."/>
            <person name="Jones S.J."/>
            <person name="Pretorius I.S."/>
            <person name="Schmidt S.A."/>
            <person name="Borneman A.R."/>
        </authorList>
    </citation>
    <scope>NUCLEOTIDE SEQUENCE [LARGE SCALE GENOMIC DNA]</scope>
    <source>
        <strain evidence="3">cv. Chardonnay</strain>
        <tissue evidence="2">Leaf</tissue>
    </source>
</reference>
<name>A0A438FPZ5_VITVI</name>
<evidence type="ECO:0000259" key="1">
    <source>
        <dbReference type="Pfam" id="PF07727"/>
    </source>
</evidence>
<dbReference type="InterPro" id="IPR013103">
    <property type="entry name" value="RVT_2"/>
</dbReference>
<feature type="domain" description="Reverse transcriptase Ty1/copia-type" evidence="1">
    <location>
        <begin position="1"/>
        <end position="93"/>
    </location>
</feature>
<evidence type="ECO:0000313" key="3">
    <source>
        <dbReference type="Proteomes" id="UP000288805"/>
    </source>
</evidence>
<dbReference type="SUPFAM" id="SSF56672">
    <property type="entry name" value="DNA/RNA polymerases"/>
    <property type="match status" value="1"/>
</dbReference>
<evidence type="ECO:0000313" key="2">
    <source>
        <dbReference type="EMBL" id="RVW62015.1"/>
    </source>
</evidence>
<comment type="caution">
    <text evidence="2">The sequence shown here is derived from an EMBL/GenBank/DDBJ whole genome shotgun (WGS) entry which is preliminary data.</text>
</comment>
<dbReference type="EMBL" id="QGNW01000792">
    <property type="protein sequence ID" value="RVW62015.1"/>
    <property type="molecule type" value="Genomic_DNA"/>
</dbReference>
<protein>
    <submittedName>
        <fullName evidence="2">Retrovirus-related Pol polyprotein from transposon RE1</fullName>
    </submittedName>
</protein>
<accession>A0A438FPZ5</accession>
<dbReference type="Pfam" id="PF07727">
    <property type="entry name" value="RVT_2"/>
    <property type="match status" value="1"/>
</dbReference>
<proteinExistence type="predicted"/>
<organism evidence="2 3">
    <name type="scientific">Vitis vinifera</name>
    <name type="common">Grape</name>
    <dbReference type="NCBI Taxonomy" id="29760"/>
    <lineage>
        <taxon>Eukaryota</taxon>
        <taxon>Viridiplantae</taxon>
        <taxon>Streptophyta</taxon>
        <taxon>Embryophyta</taxon>
        <taxon>Tracheophyta</taxon>
        <taxon>Spermatophyta</taxon>
        <taxon>Magnoliopsida</taxon>
        <taxon>eudicotyledons</taxon>
        <taxon>Gunneridae</taxon>
        <taxon>Pentapetalae</taxon>
        <taxon>rosids</taxon>
        <taxon>Vitales</taxon>
        <taxon>Vitaceae</taxon>
        <taxon>Viteae</taxon>
        <taxon>Vitis</taxon>
    </lineage>
</organism>
<dbReference type="Proteomes" id="UP000288805">
    <property type="component" value="Unassembled WGS sequence"/>
</dbReference>
<dbReference type="PANTHER" id="PTHR11439">
    <property type="entry name" value="GAG-POL-RELATED RETROTRANSPOSON"/>
    <property type="match status" value="1"/>
</dbReference>
<dbReference type="AlphaFoldDB" id="A0A438FPZ5"/>
<dbReference type="PANTHER" id="PTHR11439:SF486">
    <property type="entry name" value="RLK (RECEPTOR-LIKE KINASE) PROTEIN, PUTATIVE-RELATED"/>
    <property type="match status" value="1"/>
</dbReference>
<gene>
    <name evidence="2" type="primary">RE1_2424</name>
    <name evidence="2" type="ORF">CK203_062429</name>
</gene>